<sequence length="254" mass="27837">MLPESAAPTPREKPQFPQLFSGMLALSIALVGSAYLAGNALRSLRSNDTLTVIGSATRPIRSDFVIWRSSVSSQQATLPLAYQELKRYNERVRTYFKSKNIPDDAISISAIETQPIPETNSSGVQTGKTIAYRLLQRFEIRSKDIDAITGIARSSTDLINEGIPFTSDPAEYLYTQLSQLRVDMISEATKDAKARGEAIVNVSGSRLGTIRKAETDVFQITARYSTEVSNSGSYNTTSIDKDIRAVVAITFAVE</sequence>
<evidence type="ECO:0000313" key="2">
    <source>
        <dbReference type="EMBL" id="PZO35804.1"/>
    </source>
</evidence>
<dbReference type="Pfam" id="PF04402">
    <property type="entry name" value="SIMPL"/>
    <property type="match status" value="1"/>
</dbReference>
<gene>
    <name evidence="2" type="ORF">DCF19_23120</name>
</gene>
<dbReference type="PROSITE" id="PS00430">
    <property type="entry name" value="TONB_DEPENDENT_REC_1"/>
    <property type="match status" value="1"/>
</dbReference>
<dbReference type="GO" id="GO:0006974">
    <property type="term" value="P:DNA damage response"/>
    <property type="evidence" value="ECO:0007669"/>
    <property type="project" value="TreeGrafter"/>
</dbReference>
<evidence type="ECO:0000313" key="3">
    <source>
        <dbReference type="Proteomes" id="UP000249467"/>
    </source>
</evidence>
<organism evidence="2 3">
    <name type="scientific">Pseudanabaena frigida</name>
    <dbReference type="NCBI Taxonomy" id="945775"/>
    <lineage>
        <taxon>Bacteria</taxon>
        <taxon>Bacillati</taxon>
        <taxon>Cyanobacteriota</taxon>
        <taxon>Cyanophyceae</taxon>
        <taxon>Pseudanabaenales</taxon>
        <taxon>Pseudanabaenaceae</taxon>
        <taxon>Pseudanabaena</taxon>
    </lineage>
</organism>
<feature type="transmembrane region" description="Helical" evidence="1">
    <location>
        <begin position="20"/>
        <end position="38"/>
    </location>
</feature>
<proteinExistence type="predicted"/>
<dbReference type="AlphaFoldDB" id="A0A2W4VSI5"/>
<evidence type="ECO:0000256" key="1">
    <source>
        <dbReference type="SAM" id="Phobius"/>
    </source>
</evidence>
<accession>A0A2W4VSI5</accession>
<keyword evidence="1" id="KW-1133">Transmembrane helix</keyword>
<keyword evidence="1" id="KW-0812">Transmembrane</keyword>
<dbReference type="PIRSF" id="PIRSF029033">
    <property type="entry name" value="UCP029033"/>
    <property type="match status" value="1"/>
</dbReference>
<dbReference type="EMBL" id="QBML01000050">
    <property type="protein sequence ID" value="PZO35804.1"/>
    <property type="molecule type" value="Genomic_DNA"/>
</dbReference>
<name>A0A2W4VSI5_9CYAN</name>
<dbReference type="Proteomes" id="UP000249467">
    <property type="component" value="Unassembled WGS sequence"/>
</dbReference>
<dbReference type="Gene3D" id="3.30.110.170">
    <property type="entry name" value="Protein of unknown function (DUF541), domain 1"/>
    <property type="match status" value="1"/>
</dbReference>
<reference evidence="2 3" key="2">
    <citation type="submission" date="2018-06" db="EMBL/GenBank/DDBJ databases">
        <title>Metagenomic assembly of (sub)arctic Cyanobacteria and their associated microbiome from non-axenic cultures.</title>
        <authorList>
            <person name="Baurain D."/>
        </authorList>
    </citation>
    <scope>NUCLEOTIDE SEQUENCE [LARGE SCALE GENOMIC DNA]</scope>
    <source>
        <strain evidence="2">ULC066bin1</strain>
    </source>
</reference>
<dbReference type="PANTHER" id="PTHR34387:SF2">
    <property type="entry name" value="SLR1258 PROTEIN"/>
    <property type="match status" value="1"/>
</dbReference>
<reference evidence="2 3" key="1">
    <citation type="submission" date="2018-04" db="EMBL/GenBank/DDBJ databases">
        <authorList>
            <person name="Go L.Y."/>
            <person name="Mitchell J.A."/>
        </authorList>
    </citation>
    <scope>NUCLEOTIDE SEQUENCE [LARGE SCALE GENOMIC DNA]</scope>
    <source>
        <strain evidence="2">ULC066bin1</strain>
    </source>
</reference>
<dbReference type="InterPro" id="IPR007497">
    <property type="entry name" value="SIMPL/DUF541"/>
</dbReference>
<dbReference type="InterPro" id="IPR010916">
    <property type="entry name" value="TonB_box_CS"/>
</dbReference>
<dbReference type="InterPro" id="IPR052022">
    <property type="entry name" value="26kDa_periplasmic_antigen"/>
</dbReference>
<keyword evidence="1" id="KW-0472">Membrane</keyword>
<protein>
    <submittedName>
        <fullName evidence="2">SIMPL domain-containing protein</fullName>
    </submittedName>
</protein>
<comment type="caution">
    <text evidence="2">The sequence shown here is derived from an EMBL/GenBank/DDBJ whole genome shotgun (WGS) entry which is preliminary data.</text>
</comment>
<dbReference type="PANTHER" id="PTHR34387">
    <property type="entry name" value="SLR1258 PROTEIN"/>
    <property type="match status" value="1"/>
</dbReference>
<dbReference type="Gene3D" id="3.30.70.2970">
    <property type="entry name" value="Protein of unknown function (DUF541), domain 2"/>
    <property type="match status" value="1"/>
</dbReference>
<dbReference type="InterPro" id="IPR016907">
    <property type="entry name" value="UCP029033"/>
</dbReference>